<dbReference type="Proteomes" id="UP000616885">
    <property type="component" value="Unassembled WGS sequence"/>
</dbReference>
<proteinExistence type="predicted"/>
<dbReference type="SUPFAM" id="SSF55154">
    <property type="entry name" value="CYTH-like phosphatases"/>
    <property type="match status" value="1"/>
</dbReference>
<protein>
    <submittedName>
        <fullName evidence="1">Uncharacterized protein</fullName>
    </submittedName>
</protein>
<comment type="caution">
    <text evidence="1">The sequence shown here is derived from an EMBL/GenBank/DDBJ whole genome shotgun (WGS) entry which is preliminary data.</text>
</comment>
<dbReference type="InterPro" id="IPR033469">
    <property type="entry name" value="CYTH-like_dom_sf"/>
</dbReference>
<dbReference type="EMBL" id="JADCTT010000003">
    <property type="protein sequence ID" value="KAF9756098.1"/>
    <property type="molecule type" value="Genomic_DNA"/>
</dbReference>
<name>A0A8H7NHN3_BIOOC</name>
<dbReference type="Gene3D" id="2.40.320.10">
    <property type="entry name" value="Hypothetical Protein Pfu-838710-001"/>
    <property type="match status" value="1"/>
</dbReference>
<sequence length="140" mass="15719">MLSRAIPPPKKANLTPEYEVRLLLKPEIVLNPDHEPTSTVLSAFGMSPTSTLMNVQFLDTDSKDIYAAGWSVRIRKIENKSGIELTYKKRYNISSACIDTELTTANKDGFNADDGKYEAQVEWGILAQTLSISREKRQII</sequence>
<evidence type="ECO:0000313" key="1">
    <source>
        <dbReference type="EMBL" id="KAF9756098.1"/>
    </source>
</evidence>
<reference evidence="1" key="1">
    <citation type="submission" date="2020-10" db="EMBL/GenBank/DDBJ databases">
        <title>High-Quality Genome Resource of Clonostachys rosea strain S41 by Oxford Nanopore Long-Read Sequencing.</title>
        <authorList>
            <person name="Wang H."/>
        </authorList>
    </citation>
    <scope>NUCLEOTIDE SEQUENCE</scope>
    <source>
        <strain evidence="1">S41</strain>
    </source>
</reference>
<accession>A0A8H7NHN3</accession>
<dbReference type="AlphaFoldDB" id="A0A8H7NHN3"/>
<organism evidence="1 2">
    <name type="scientific">Bionectria ochroleuca</name>
    <name type="common">Gliocladium roseum</name>
    <dbReference type="NCBI Taxonomy" id="29856"/>
    <lineage>
        <taxon>Eukaryota</taxon>
        <taxon>Fungi</taxon>
        <taxon>Dikarya</taxon>
        <taxon>Ascomycota</taxon>
        <taxon>Pezizomycotina</taxon>
        <taxon>Sordariomycetes</taxon>
        <taxon>Hypocreomycetidae</taxon>
        <taxon>Hypocreales</taxon>
        <taxon>Bionectriaceae</taxon>
        <taxon>Clonostachys</taxon>
    </lineage>
</organism>
<evidence type="ECO:0000313" key="2">
    <source>
        <dbReference type="Proteomes" id="UP000616885"/>
    </source>
</evidence>
<gene>
    <name evidence="1" type="ORF">IM811_011539</name>
</gene>